<dbReference type="EMBL" id="LBIA02000001">
    <property type="protein sequence ID" value="TKT71960.1"/>
    <property type="molecule type" value="Genomic_DNA"/>
</dbReference>
<feature type="domain" description="SnoaL-like" evidence="1">
    <location>
        <begin position="10"/>
        <end position="119"/>
    </location>
</feature>
<reference evidence="2" key="1">
    <citation type="submission" date="2019-04" db="EMBL/GenBank/DDBJ databases">
        <title>Whole genome sequencing of cave bacteria.</title>
        <authorList>
            <person name="Gan H.M."/>
            <person name="Barton H."/>
            <person name="Savka M.A."/>
        </authorList>
    </citation>
    <scope>NUCLEOTIDE SEQUENCE [LARGE SCALE GENOMIC DNA]</scope>
    <source>
        <strain evidence="2">LC387</strain>
    </source>
</reference>
<dbReference type="SUPFAM" id="SSF54427">
    <property type="entry name" value="NTF2-like"/>
    <property type="match status" value="1"/>
</dbReference>
<dbReference type="STRING" id="211460.YH63_07670"/>
<name>A0A4U6BNC8_9BRAD</name>
<accession>A0A4U6BNC8</accession>
<dbReference type="Pfam" id="PF12680">
    <property type="entry name" value="SnoaL_2"/>
    <property type="match status" value="1"/>
</dbReference>
<organism evidence="2 3">
    <name type="scientific">Afipia massiliensis</name>
    <dbReference type="NCBI Taxonomy" id="211460"/>
    <lineage>
        <taxon>Bacteria</taxon>
        <taxon>Pseudomonadati</taxon>
        <taxon>Pseudomonadota</taxon>
        <taxon>Alphaproteobacteria</taxon>
        <taxon>Hyphomicrobiales</taxon>
        <taxon>Nitrobacteraceae</taxon>
        <taxon>Afipia</taxon>
    </lineage>
</organism>
<dbReference type="OrthoDB" id="8076455at2"/>
<dbReference type="Proteomes" id="UP000034832">
    <property type="component" value="Unassembled WGS sequence"/>
</dbReference>
<evidence type="ECO:0000313" key="2">
    <source>
        <dbReference type="EMBL" id="TKT71960.1"/>
    </source>
</evidence>
<dbReference type="InterPro" id="IPR037401">
    <property type="entry name" value="SnoaL-like"/>
</dbReference>
<evidence type="ECO:0000313" key="3">
    <source>
        <dbReference type="Proteomes" id="UP000034832"/>
    </source>
</evidence>
<evidence type="ECO:0000259" key="1">
    <source>
        <dbReference type="Pfam" id="PF12680"/>
    </source>
</evidence>
<dbReference type="InterPro" id="IPR032710">
    <property type="entry name" value="NTF2-like_dom_sf"/>
</dbReference>
<dbReference type="AlphaFoldDB" id="A0A4U6BNC8"/>
<dbReference type="RefSeq" id="WP_046827517.1">
    <property type="nucleotide sequence ID" value="NZ_LBIA02000001.1"/>
</dbReference>
<proteinExistence type="predicted"/>
<dbReference type="Gene3D" id="3.10.450.50">
    <property type="match status" value="1"/>
</dbReference>
<gene>
    <name evidence="2" type="ORF">YH63_011320</name>
</gene>
<comment type="caution">
    <text evidence="2">The sequence shown here is derived from an EMBL/GenBank/DDBJ whole genome shotgun (WGS) entry which is preliminary data.</text>
</comment>
<sequence length="151" mass="17410">MNNQQSEKCVRTFIDSYYSGDVARMEQCCDDAFVSVTYAPVEIFPHLGLQQSKAWIAKAIQIQHERYSDRRHTIDFVVADETQAATFVQATLTKRSDQRVITLNVGEFFTLRNGRILEHRSLFDTFDLVQQLLGRDLTGEFAARLKNAMRQ</sequence>
<keyword evidence="3" id="KW-1185">Reference proteome</keyword>
<protein>
    <submittedName>
        <fullName evidence="2">Nuclear transport factor 2 family protein</fullName>
    </submittedName>
</protein>